<protein>
    <submittedName>
        <fullName evidence="2">Uncharacterized protein</fullName>
    </submittedName>
</protein>
<accession>A0A931CM44</accession>
<name>A0A931CM44_9MICC</name>
<evidence type="ECO:0000256" key="1">
    <source>
        <dbReference type="SAM" id="Phobius"/>
    </source>
</evidence>
<evidence type="ECO:0000313" key="2">
    <source>
        <dbReference type="EMBL" id="MBG0740778.1"/>
    </source>
</evidence>
<reference evidence="2 3" key="1">
    <citation type="submission" date="2020-11" db="EMBL/GenBank/DDBJ databases">
        <title>Arthrobacter antarcticus sp. nov., isolated from Antarctic Soil.</title>
        <authorList>
            <person name="Li J."/>
        </authorList>
    </citation>
    <scope>NUCLEOTIDE SEQUENCE [LARGE SCALE GENOMIC DNA]</scope>
    <source>
        <strain evidence="2 3">Z1-20</strain>
    </source>
</reference>
<proteinExistence type="predicted"/>
<sequence>MDQYLNINDLLIYSGTVLIAVMMFAVIGVSFLGCLLLALAARALQCASLALTGAVVAQWSGWRAGSAAAPGPATVAGASQRPGTEAIQVLDSATHH</sequence>
<keyword evidence="1" id="KW-0812">Transmembrane</keyword>
<dbReference type="EMBL" id="JADNYM010000021">
    <property type="protein sequence ID" value="MBG0740778.1"/>
    <property type="molecule type" value="Genomic_DNA"/>
</dbReference>
<comment type="caution">
    <text evidence="2">The sequence shown here is derived from an EMBL/GenBank/DDBJ whole genome shotgun (WGS) entry which is preliminary data.</text>
</comment>
<keyword evidence="1" id="KW-1133">Transmembrane helix</keyword>
<evidence type="ECO:0000313" key="3">
    <source>
        <dbReference type="Proteomes" id="UP000655366"/>
    </source>
</evidence>
<dbReference type="RefSeq" id="WP_196397715.1">
    <property type="nucleotide sequence ID" value="NZ_JADNYM010000021.1"/>
</dbReference>
<keyword evidence="1" id="KW-0472">Membrane</keyword>
<gene>
    <name evidence="2" type="ORF">IV500_15490</name>
</gene>
<dbReference type="Proteomes" id="UP000655366">
    <property type="component" value="Unassembled WGS sequence"/>
</dbReference>
<feature type="transmembrane region" description="Helical" evidence="1">
    <location>
        <begin position="12"/>
        <end position="39"/>
    </location>
</feature>
<dbReference type="AlphaFoldDB" id="A0A931CM44"/>
<keyword evidence="3" id="KW-1185">Reference proteome</keyword>
<organism evidence="2 3">
    <name type="scientific">Arthrobacter terrae</name>
    <dbReference type="NCBI Taxonomy" id="2935737"/>
    <lineage>
        <taxon>Bacteria</taxon>
        <taxon>Bacillati</taxon>
        <taxon>Actinomycetota</taxon>
        <taxon>Actinomycetes</taxon>
        <taxon>Micrococcales</taxon>
        <taxon>Micrococcaceae</taxon>
        <taxon>Arthrobacter</taxon>
    </lineage>
</organism>